<feature type="transmembrane region" description="Helical" evidence="5">
    <location>
        <begin position="49"/>
        <end position="70"/>
    </location>
</feature>
<dbReference type="EMBL" id="BAAARI010000002">
    <property type="protein sequence ID" value="GAA2567496.1"/>
    <property type="molecule type" value="Genomic_DNA"/>
</dbReference>
<accession>A0ABN3P5B6</accession>
<evidence type="ECO:0000313" key="7">
    <source>
        <dbReference type="EMBL" id="GAA2567496.1"/>
    </source>
</evidence>
<gene>
    <name evidence="7" type="ORF">GCM10009862_02720</name>
</gene>
<feature type="transmembrane region" description="Helical" evidence="5">
    <location>
        <begin position="223"/>
        <end position="239"/>
    </location>
</feature>
<keyword evidence="8" id="KW-1185">Reference proteome</keyword>
<dbReference type="RefSeq" id="WP_344226154.1">
    <property type="nucleotide sequence ID" value="NZ_BAAARI010000002.1"/>
</dbReference>
<dbReference type="Proteomes" id="UP001500274">
    <property type="component" value="Unassembled WGS sequence"/>
</dbReference>
<name>A0ABN3P5B6_9MICO</name>
<comment type="subcellular location">
    <subcellularLocation>
        <location evidence="1">Membrane</location>
        <topology evidence="1">Multi-pass membrane protein</topology>
    </subcellularLocation>
</comment>
<keyword evidence="3 5" id="KW-1133">Transmembrane helix</keyword>
<feature type="transmembrane region" description="Helical" evidence="5">
    <location>
        <begin position="24"/>
        <end position="43"/>
    </location>
</feature>
<keyword evidence="4 5" id="KW-0472">Membrane</keyword>
<evidence type="ECO:0000256" key="5">
    <source>
        <dbReference type="SAM" id="Phobius"/>
    </source>
</evidence>
<feature type="transmembrane region" description="Helical" evidence="5">
    <location>
        <begin position="107"/>
        <end position="124"/>
    </location>
</feature>
<sequence>MAVRTQHPAGPAPAPPLRERTGHLLLRAWCVFVVFQAIAGTAWTLAFGVAVSTVIVAASAVVSLVVWLILRPPVDVRRLPWFVLAYGVWAAASLIWSAWPATTGTTLVLWLITTGQGLFVAAMLTWREIVAAVSAALKWSLGLSLAFELVVSLLVRRPILPGGVLPDRGVKYDPIVYWSRNNLFDLDGRIQGIQGNANLLAVVALLGLIVFSIRWAAHAERRSSAIVWISIAALLFVHAGSATAYLSAAAVVVVLVTVLLMRTVTKPGGRTVYYVAYAGVALVGAAILFFARDSLFTALGRSADLTGREGIWEQVLARAGEHPLIGWGFASPWLPWDSHFDGWIVDHGETVMQAHNMWIDVFLQLGVIGVLLMAGVYATFIWRAWFFAIDRPRWDLRDDRPYSPLTLLPTLVATVLLVQGLAESGPLVVWGWMLVVLLGLKVRQSPLLGVGPAETSWRIERGDPVTDQG</sequence>
<dbReference type="InterPro" id="IPR007016">
    <property type="entry name" value="O-antigen_ligase-rel_domated"/>
</dbReference>
<dbReference type="Pfam" id="PF04932">
    <property type="entry name" value="Wzy_C"/>
    <property type="match status" value="1"/>
</dbReference>
<reference evidence="7 8" key="1">
    <citation type="journal article" date="2019" name="Int. J. Syst. Evol. Microbiol.">
        <title>The Global Catalogue of Microorganisms (GCM) 10K type strain sequencing project: providing services to taxonomists for standard genome sequencing and annotation.</title>
        <authorList>
            <consortium name="The Broad Institute Genomics Platform"/>
            <consortium name="The Broad Institute Genome Sequencing Center for Infectious Disease"/>
            <person name="Wu L."/>
            <person name="Ma J."/>
        </authorList>
    </citation>
    <scope>NUCLEOTIDE SEQUENCE [LARGE SCALE GENOMIC DNA]</scope>
    <source>
        <strain evidence="7 8">JCM 16365</strain>
    </source>
</reference>
<feature type="transmembrane region" description="Helical" evidence="5">
    <location>
        <begin position="271"/>
        <end position="291"/>
    </location>
</feature>
<feature type="transmembrane region" description="Helical" evidence="5">
    <location>
        <begin position="82"/>
        <end position="101"/>
    </location>
</feature>
<evidence type="ECO:0000256" key="3">
    <source>
        <dbReference type="ARBA" id="ARBA00022989"/>
    </source>
</evidence>
<dbReference type="PANTHER" id="PTHR37422:SF13">
    <property type="entry name" value="LIPOPOLYSACCHARIDE BIOSYNTHESIS PROTEIN PA4999-RELATED"/>
    <property type="match status" value="1"/>
</dbReference>
<feature type="domain" description="O-antigen ligase-related" evidence="6">
    <location>
        <begin position="231"/>
        <end position="373"/>
    </location>
</feature>
<evidence type="ECO:0000259" key="6">
    <source>
        <dbReference type="Pfam" id="PF04932"/>
    </source>
</evidence>
<dbReference type="InterPro" id="IPR051533">
    <property type="entry name" value="WaaL-like"/>
</dbReference>
<proteinExistence type="predicted"/>
<evidence type="ECO:0000256" key="4">
    <source>
        <dbReference type="ARBA" id="ARBA00023136"/>
    </source>
</evidence>
<protein>
    <recommendedName>
        <fullName evidence="6">O-antigen ligase-related domain-containing protein</fullName>
    </recommendedName>
</protein>
<feature type="transmembrane region" description="Helical" evidence="5">
    <location>
        <begin position="361"/>
        <end position="382"/>
    </location>
</feature>
<dbReference type="PANTHER" id="PTHR37422">
    <property type="entry name" value="TEICHURONIC ACID BIOSYNTHESIS PROTEIN TUAE"/>
    <property type="match status" value="1"/>
</dbReference>
<keyword evidence="2 5" id="KW-0812">Transmembrane</keyword>
<comment type="caution">
    <text evidence="7">The sequence shown here is derived from an EMBL/GenBank/DDBJ whole genome shotgun (WGS) entry which is preliminary data.</text>
</comment>
<evidence type="ECO:0000256" key="2">
    <source>
        <dbReference type="ARBA" id="ARBA00022692"/>
    </source>
</evidence>
<organism evidence="7 8">
    <name type="scientific">Microbacterium binotii</name>
    <dbReference type="NCBI Taxonomy" id="462710"/>
    <lineage>
        <taxon>Bacteria</taxon>
        <taxon>Bacillati</taxon>
        <taxon>Actinomycetota</taxon>
        <taxon>Actinomycetes</taxon>
        <taxon>Micrococcales</taxon>
        <taxon>Microbacteriaceae</taxon>
        <taxon>Microbacterium</taxon>
    </lineage>
</organism>
<evidence type="ECO:0000256" key="1">
    <source>
        <dbReference type="ARBA" id="ARBA00004141"/>
    </source>
</evidence>
<evidence type="ECO:0000313" key="8">
    <source>
        <dbReference type="Proteomes" id="UP001500274"/>
    </source>
</evidence>
<feature type="transmembrane region" description="Helical" evidence="5">
    <location>
        <begin position="197"/>
        <end position="216"/>
    </location>
</feature>